<evidence type="ECO:0000313" key="9">
    <source>
        <dbReference type="Proteomes" id="UP000183255"/>
    </source>
</evidence>
<gene>
    <name evidence="8" type="ORF">SAMN05421804_103168</name>
</gene>
<dbReference type="GO" id="GO:0005886">
    <property type="term" value="C:plasma membrane"/>
    <property type="evidence" value="ECO:0007669"/>
    <property type="project" value="UniProtKB-SubCell"/>
</dbReference>
<dbReference type="AlphaFoldDB" id="A0A1G8LS21"/>
<dbReference type="Proteomes" id="UP000183255">
    <property type="component" value="Unassembled WGS sequence"/>
</dbReference>
<feature type="domain" description="Putative aromatic acid exporter C-terminal" evidence="7">
    <location>
        <begin position="149"/>
        <end position="314"/>
    </location>
</feature>
<keyword evidence="3 6" id="KW-0812">Transmembrane</keyword>
<evidence type="ECO:0000256" key="2">
    <source>
        <dbReference type="ARBA" id="ARBA00022475"/>
    </source>
</evidence>
<protein>
    <submittedName>
        <fullName evidence="8">Uncharacterized membrane protein YgaE, UPF0421/DUF939 family</fullName>
    </submittedName>
</protein>
<keyword evidence="5 6" id="KW-0472">Membrane</keyword>
<dbReference type="Gene3D" id="1.20.120.940">
    <property type="entry name" value="Putative aromatic acid exporter, C-terminal domain"/>
    <property type="match status" value="1"/>
</dbReference>
<accession>A0A1G8LS21</accession>
<keyword evidence="2" id="KW-1003">Cell membrane</keyword>
<feature type="transmembrane region" description="Helical" evidence="6">
    <location>
        <begin position="20"/>
        <end position="44"/>
    </location>
</feature>
<dbReference type="EMBL" id="FNDZ01000003">
    <property type="protein sequence ID" value="SDI58502.1"/>
    <property type="molecule type" value="Genomic_DNA"/>
</dbReference>
<feature type="transmembrane region" description="Helical" evidence="6">
    <location>
        <begin position="120"/>
        <end position="141"/>
    </location>
</feature>
<sequence length="337" mass="38608">MKLRKYVGYRTFKTAIGATLAVLIAEYVGLSYAVSAGVITVLSVQSTKRKSIEIALRRLGSTTLALAVAVAVFLLLGYSAWSFGIYLLLFIPTAAALNLNDGIVPSTVLVTHLLVEESVAFSWILNEYGILVIGAGIALLLNTYMPSVEKDIRAAQKEVEELFRAILLSFSRSILTQKKDHEAEDLLQKLDATLKRGMDKAQRLSSNYLSESFVYYVRYMEMRIKQYEVLKIMSDHLNHVTRYYEQNRLVASLSELVSDQFHEINTAKELMEDLCDYLEIFRKQDLPKTREEFENRSSLYQYIRDLQRLLEIKKKFSENLSEYDKETFWKQKKDGAA</sequence>
<dbReference type="InterPro" id="IPR010343">
    <property type="entry name" value="ArAE_1"/>
</dbReference>
<name>A0A1G8LS21_9CLOT</name>
<proteinExistence type="predicted"/>
<reference evidence="8 9" key="1">
    <citation type="submission" date="2016-10" db="EMBL/GenBank/DDBJ databases">
        <authorList>
            <person name="de Groot N.N."/>
        </authorList>
    </citation>
    <scope>NUCLEOTIDE SEQUENCE [LARGE SCALE GENOMIC DNA]</scope>
    <source>
        <strain evidence="8 9">CGMCC 1.5058</strain>
    </source>
</reference>
<dbReference type="InterPro" id="IPR038323">
    <property type="entry name" value="ArAE_1_C_sf"/>
</dbReference>
<evidence type="ECO:0000256" key="5">
    <source>
        <dbReference type="ARBA" id="ARBA00023136"/>
    </source>
</evidence>
<dbReference type="Pfam" id="PF06081">
    <property type="entry name" value="ArAE_1"/>
    <property type="match status" value="1"/>
</dbReference>
<evidence type="ECO:0000313" key="8">
    <source>
        <dbReference type="EMBL" id="SDI58502.1"/>
    </source>
</evidence>
<keyword evidence="4 6" id="KW-1133">Transmembrane helix</keyword>
<dbReference type="PANTHER" id="PTHR40064">
    <property type="entry name" value="MEMBRANE PROTEIN-RELATED"/>
    <property type="match status" value="1"/>
</dbReference>
<dbReference type="InterPro" id="IPR021062">
    <property type="entry name" value="ArAE_1_C"/>
</dbReference>
<evidence type="ECO:0000256" key="4">
    <source>
        <dbReference type="ARBA" id="ARBA00022989"/>
    </source>
</evidence>
<organism evidence="8 9">
    <name type="scientific">Proteiniclasticum ruminis</name>
    <dbReference type="NCBI Taxonomy" id="398199"/>
    <lineage>
        <taxon>Bacteria</taxon>
        <taxon>Bacillati</taxon>
        <taxon>Bacillota</taxon>
        <taxon>Clostridia</taxon>
        <taxon>Eubacteriales</taxon>
        <taxon>Clostridiaceae</taxon>
        <taxon>Proteiniclasticum</taxon>
    </lineage>
</organism>
<comment type="subcellular location">
    <subcellularLocation>
        <location evidence="1">Cell membrane</location>
        <topology evidence="1">Multi-pass membrane protein</topology>
    </subcellularLocation>
</comment>
<evidence type="ECO:0000256" key="1">
    <source>
        <dbReference type="ARBA" id="ARBA00004651"/>
    </source>
</evidence>
<dbReference type="InterPro" id="IPR052984">
    <property type="entry name" value="UPF0421"/>
</dbReference>
<evidence type="ECO:0000259" key="7">
    <source>
        <dbReference type="Pfam" id="PF11728"/>
    </source>
</evidence>
<dbReference type="PANTHER" id="PTHR40064:SF1">
    <property type="entry name" value="MEMBRANE PROTEIN"/>
    <property type="match status" value="1"/>
</dbReference>
<evidence type="ECO:0000256" key="3">
    <source>
        <dbReference type="ARBA" id="ARBA00022692"/>
    </source>
</evidence>
<dbReference type="Pfam" id="PF11728">
    <property type="entry name" value="ArAE_1_C"/>
    <property type="match status" value="1"/>
</dbReference>
<evidence type="ECO:0000256" key="6">
    <source>
        <dbReference type="SAM" id="Phobius"/>
    </source>
</evidence>
<feature type="transmembrane region" description="Helical" evidence="6">
    <location>
        <begin position="64"/>
        <end position="91"/>
    </location>
</feature>